<dbReference type="PATRIC" id="fig|1345695.3.peg.1371"/>
<protein>
    <submittedName>
        <fullName evidence="1">Uncharacterized protein</fullName>
    </submittedName>
</protein>
<organism evidence="1 2">
    <name type="scientific">Clostridium saccharobutylicum DSM 13864</name>
    <dbReference type="NCBI Taxonomy" id="1345695"/>
    <lineage>
        <taxon>Bacteria</taxon>
        <taxon>Bacillati</taxon>
        <taxon>Bacillota</taxon>
        <taxon>Clostridia</taxon>
        <taxon>Eubacteriales</taxon>
        <taxon>Clostridiaceae</taxon>
        <taxon>Clostridium</taxon>
    </lineage>
</organism>
<dbReference type="AlphaFoldDB" id="U5MPD7"/>
<keyword evidence="2" id="KW-1185">Reference proteome</keyword>
<dbReference type="HOGENOM" id="CLU_3326605_0_0_9"/>
<dbReference type="EMBL" id="CP006721">
    <property type="protein sequence ID" value="AGX42425.1"/>
    <property type="molecule type" value="Genomic_DNA"/>
</dbReference>
<accession>U5MPD7</accession>
<reference evidence="1 2" key="1">
    <citation type="journal article" date="2013" name="Genome Announc.">
        <title>Complete Genome Sequence of the Solvent Producer Clostridium saccharobutylicum NCP262 (DSM 13864).</title>
        <authorList>
            <person name="Poehlein A."/>
            <person name="Hartwich K."/>
            <person name="Krabben P."/>
            <person name="Ehrenreich A."/>
            <person name="Liebl W."/>
            <person name="Durre P."/>
            <person name="Gottschalk G."/>
            <person name="Daniel R."/>
        </authorList>
    </citation>
    <scope>NUCLEOTIDE SEQUENCE [LARGE SCALE GENOMIC DNA]</scope>
    <source>
        <strain evidence="1">DSM 13864</strain>
    </source>
</reference>
<dbReference type="Proteomes" id="UP000017118">
    <property type="component" value="Chromosome"/>
</dbReference>
<evidence type="ECO:0000313" key="1">
    <source>
        <dbReference type="EMBL" id="AGX42425.1"/>
    </source>
</evidence>
<evidence type="ECO:0000313" key="2">
    <source>
        <dbReference type="Proteomes" id="UP000017118"/>
    </source>
</evidence>
<sequence>MYHPLLMFGALTGDLIKSELRSGNANTSRQVVVYWSCS</sequence>
<name>U5MPD7_CLOSA</name>
<dbReference type="KEGG" id="csb:CLSA_c14240"/>
<proteinExistence type="predicted"/>
<gene>
    <name evidence="1" type="ORF">CLSA_c14240</name>
</gene>